<feature type="binding site" evidence="6">
    <location>
        <position position="155"/>
    </location>
    <ligand>
        <name>FMN</name>
        <dbReference type="ChEBI" id="CHEBI:58210"/>
    </ligand>
</feature>
<keyword evidence="3 8" id="KW-0560">Oxidoreductase</keyword>
<dbReference type="GO" id="GO:0016705">
    <property type="term" value="F:oxidoreductase activity, acting on paired donors, with incorporation or reduction of molecular oxygen"/>
    <property type="evidence" value="ECO:0007669"/>
    <property type="project" value="InterPro"/>
</dbReference>
<evidence type="ECO:0000256" key="4">
    <source>
        <dbReference type="ARBA" id="ARBA00023033"/>
    </source>
</evidence>
<protein>
    <submittedName>
        <fullName evidence="8">NtaA/DmoA family FMN-dependent monooxygenase</fullName>
        <ecNumber evidence="8">1.14.-.-</ecNumber>
    </submittedName>
</protein>
<name>A0A9X2E1R2_9MICO</name>
<dbReference type="SUPFAM" id="SSF51679">
    <property type="entry name" value="Bacterial luciferase-like"/>
    <property type="match status" value="1"/>
</dbReference>
<evidence type="ECO:0000256" key="3">
    <source>
        <dbReference type="ARBA" id="ARBA00023002"/>
    </source>
</evidence>
<dbReference type="GO" id="GO:0004497">
    <property type="term" value="F:monooxygenase activity"/>
    <property type="evidence" value="ECO:0007669"/>
    <property type="project" value="UniProtKB-KW"/>
</dbReference>
<proteinExistence type="inferred from homology"/>
<dbReference type="PANTHER" id="PTHR30011">
    <property type="entry name" value="ALKANESULFONATE MONOOXYGENASE-RELATED"/>
    <property type="match status" value="1"/>
</dbReference>
<accession>A0A9X2E1R2</accession>
<dbReference type="InterPro" id="IPR036661">
    <property type="entry name" value="Luciferase-like_sf"/>
</dbReference>
<dbReference type="PANTHER" id="PTHR30011:SF16">
    <property type="entry name" value="C2H2 FINGER DOMAIN TRANSCRIPTION FACTOR (EUROFUNG)-RELATED"/>
    <property type="match status" value="1"/>
</dbReference>
<feature type="domain" description="Luciferase-like" evidence="7">
    <location>
        <begin position="38"/>
        <end position="388"/>
    </location>
</feature>
<dbReference type="Gene3D" id="3.20.20.30">
    <property type="entry name" value="Luciferase-like domain"/>
    <property type="match status" value="1"/>
</dbReference>
<dbReference type="InterPro" id="IPR051260">
    <property type="entry name" value="Diverse_substr_monoxygenases"/>
</dbReference>
<dbReference type="AlphaFoldDB" id="A0A9X2E1R2"/>
<evidence type="ECO:0000256" key="5">
    <source>
        <dbReference type="ARBA" id="ARBA00033748"/>
    </source>
</evidence>
<evidence type="ECO:0000256" key="2">
    <source>
        <dbReference type="ARBA" id="ARBA00022643"/>
    </source>
</evidence>
<feature type="binding site" evidence="6">
    <location>
        <position position="64"/>
    </location>
    <ligand>
        <name>FMN</name>
        <dbReference type="ChEBI" id="CHEBI:58210"/>
    </ligand>
</feature>
<evidence type="ECO:0000313" key="8">
    <source>
        <dbReference type="EMBL" id="MCM6762886.1"/>
    </source>
</evidence>
<feature type="binding site" evidence="6">
    <location>
        <position position="102"/>
    </location>
    <ligand>
        <name>FMN</name>
        <dbReference type="ChEBI" id="CHEBI:58210"/>
    </ligand>
</feature>
<dbReference type="PIRSF" id="PIRSF000337">
    <property type="entry name" value="NTA_MOA"/>
    <property type="match status" value="1"/>
</dbReference>
<evidence type="ECO:0000313" key="9">
    <source>
        <dbReference type="Proteomes" id="UP001155240"/>
    </source>
</evidence>
<evidence type="ECO:0000256" key="1">
    <source>
        <dbReference type="ARBA" id="ARBA00022630"/>
    </source>
</evidence>
<organism evidence="8 9">
    <name type="scientific">Rathayibacter rubneri</name>
    <dbReference type="NCBI Taxonomy" id="2950106"/>
    <lineage>
        <taxon>Bacteria</taxon>
        <taxon>Bacillati</taxon>
        <taxon>Actinomycetota</taxon>
        <taxon>Actinomycetes</taxon>
        <taxon>Micrococcales</taxon>
        <taxon>Microbacteriaceae</taxon>
        <taxon>Rathayibacter</taxon>
    </lineage>
</organism>
<dbReference type="EC" id="1.14.-.-" evidence="8"/>
<gene>
    <name evidence="8" type="ORF">NB037_10710</name>
</gene>
<keyword evidence="1 6" id="KW-0285">Flavoprotein</keyword>
<comment type="similarity">
    <text evidence="5">Belongs to the NtaA/SnaA/DszA monooxygenase family.</text>
</comment>
<comment type="caution">
    <text evidence="8">The sequence shown here is derived from an EMBL/GenBank/DDBJ whole genome shotgun (WGS) entry which is preliminary data.</text>
</comment>
<keyword evidence="9" id="KW-1185">Reference proteome</keyword>
<dbReference type="InterPro" id="IPR011251">
    <property type="entry name" value="Luciferase-like_dom"/>
</dbReference>
<sequence>MTSSSSSARTGMLLGLQFGNGYGSQPDSWRMPGVDPAGYTDFDAMARHARAAERGLIDFLFLPDGLGLDDDIEHHPPKFSMEPILTLAAVARATSRIGLVMTASSTYNDAYSLARQLKTLDVMSHGRVGWNAVPSSGDLAAGNFGRAALERQEKYERLHEMVQIMQGLWGSWGEDAWIKDAETGRFADASKVRAVNMAGRHVASRGPLAIPPSEQGQPVIFQAGGGGNGAAVAGRYANGVIGATFSIDDARAQRTMLRRAAAEAGRDPDEVKFFAGVMPALGRDRRDALDRRLLLGRDTLPQRVPYLGLMLNLRLSEERLATPLTAAELAAARPSPGDPRAGRALEVAREGWTVREILAHGVIDYHPTPVGSAADIADHLQEWYEAGAVDGFWVSVDVYEDGIDAFVDQVVPVLQDRGLFHHEYEGTTLRDHLGAPHQYGLDPRLS</sequence>
<dbReference type="InterPro" id="IPR016215">
    <property type="entry name" value="NTA_MOA"/>
</dbReference>
<dbReference type="Pfam" id="PF00296">
    <property type="entry name" value="Bac_luciferase"/>
    <property type="match status" value="1"/>
</dbReference>
<keyword evidence="2 6" id="KW-0288">FMN</keyword>
<dbReference type="RefSeq" id="WP_251945639.1">
    <property type="nucleotide sequence ID" value="NZ_JAMRYM010000041.1"/>
</dbReference>
<dbReference type="Proteomes" id="UP001155240">
    <property type="component" value="Unassembled WGS sequence"/>
</dbReference>
<evidence type="ECO:0000259" key="7">
    <source>
        <dbReference type="Pfam" id="PF00296"/>
    </source>
</evidence>
<keyword evidence="4 8" id="KW-0503">Monooxygenase</keyword>
<reference evidence="8" key="1">
    <citation type="submission" date="2022-06" db="EMBL/GenBank/DDBJ databases">
        <title>Whole genome shotgun sequencing (WGS) of Rathayibacter sp. ZW T2_19, isolated from stored onions (Allium cepa).</title>
        <authorList>
            <person name="Stoll D.A."/>
            <person name="Huch M."/>
        </authorList>
    </citation>
    <scope>NUCLEOTIDE SEQUENCE</scope>
    <source>
        <strain evidence="8">ZW T2_19</strain>
    </source>
</reference>
<dbReference type="NCBIfam" id="TIGR03860">
    <property type="entry name" value="FMN_nitrolo"/>
    <property type="match status" value="1"/>
</dbReference>
<dbReference type="EMBL" id="JAMRYM010000041">
    <property type="protein sequence ID" value="MCM6762886.1"/>
    <property type="molecule type" value="Genomic_DNA"/>
</dbReference>
<evidence type="ECO:0000256" key="6">
    <source>
        <dbReference type="PIRSR" id="PIRSR000337-1"/>
    </source>
</evidence>